<evidence type="ECO:0000313" key="12">
    <source>
        <dbReference type="Proteomes" id="UP000032360"/>
    </source>
</evidence>
<dbReference type="EC" id="2.7.13.3" evidence="2"/>
<gene>
    <name evidence="11" type="primary">desK1</name>
    <name evidence="11" type="ORF">AXFE_35140</name>
</gene>
<dbReference type="InterPro" id="IPR011712">
    <property type="entry name" value="Sig_transdc_His_kin_sub3_dim/P"/>
</dbReference>
<comment type="caution">
    <text evidence="11">The sequence shown here is derived from an EMBL/GenBank/DDBJ whole genome shotgun (WGS) entry which is preliminary data.</text>
</comment>
<keyword evidence="7" id="KW-0067">ATP-binding</keyword>
<evidence type="ECO:0000256" key="6">
    <source>
        <dbReference type="ARBA" id="ARBA00022777"/>
    </source>
</evidence>
<evidence type="ECO:0000256" key="9">
    <source>
        <dbReference type="SAM" id="Phobius"/>
    </source>
</evidence>
<keyword evidence="8" id="KW-0902">Two-component regulatory system</keyword>
<dbReference type="EMBL" id="JXYS01000135">
    <property type="protein sequence ID" value="KJF15642.1"/>
    <property type="molecule type" value="Genomic_DNA"/>
</dbReference>
<evidence type="ECO:0000256" key="3">
    <source>
        <dbReference type="ARBA" id="ARBA00022553"/>
    </source>
</evidence>
<dbReference type="GO" id="GO:0016020">
    <property type="term" value="C:membrane"/>
    <property type="evidence" value="ECO:0007669"/>
    <property type="project" value="InterPro"/>
</dbReference>
<feature type="transmembrane region" description="Helical" evidence="9">
    <location>
        <begin position="84"/>
        <end position="103"/>
    </location>
</feature>
<organism evidence="11 12">
    <name type="scientific">Acidithrix ferrooxidans</name>
    <dbReference type="NCBI Taxonomy" id="1280514"/>
    <lineage>
        <taxon>Bacteria</taxon>
        <taxon>Bacillati</taxon>
        <taxon>Actinomycetota</taxon>
        <taxon>Acidimicrobiia</taxon>
        <taxon>Acidimicrobiales</taxon>
        <taxon>Acidimicrobiaceae</taxon>
        <taxon>Acidithrix</taxon>
    </lineage>
</organism>
<evidence type="ECO:0000256" key="8">
    <source>
        <dbReference type="ARBA" id="ARBA00023012"/>
    </source>
</evidence>
<sequence length="390" mass="41775">MVPQISRAFRGINRLEALGGLLLVAAGQPWFWWQPLDARLGYKSPDLLSACLVVIAALAIALFEIFPLASTLTCWIAFLTFSRVGNIPTPLSLAALALLALFICRAPQRVWLPVSLLILVASALTAFTGPQRKAAEALLSCLVVGATIGIGYLIKVTLRNNRLSAEIVKAEKAERLATANLHIAAEIHDLLGHDLSLLALSIEVARITTAKDPSSVDHVLESLAHRARSAMGSLSDLVLDLSKDQSTSQLQLIAKPFEDVVPLVKEIVISANSAGLEISFACPDQTIITEDTICNAIIHLAKEAITNLSNHSVSNKGVFTLSKSSKGIHLELLDDGPMDTHNQRNHQGAGLVNCQKRAQSLGGYAGFSLVSDSNKGSFTAFIPWINSVAQ</sequence>
<dbReference type="PANTHER" id="PTHR24421">
    <property type="entry name" value="NITRATE/NITRITE SENSOR PROTEIN NARX-RELATED"/>
    <property type="match status" value="1"/>
</dbReference>
<keyword evidence="6 11" id="KW-0418">Kinase</keyword>
<dbReference type="AlphaFoldDB" id="A0A0D8HCW6"/>
<keyword evidence="12" id="KW-1185">Reference proteome</keyword>
<feature type="transmembrane region" description="Helical" evidence="9">
    <location>
        <begin position="134"/>
        <end position="154"/>
    </location>
</feature>
<comment type="catalytic activity">
    <reaction evidence="1">
        <text>ATP + protein L-histidine = ADP + protein N-phospho-L-histidine.</text>
        <dbReference type="EC" id="2.7.13.3"/>
    </reaction>
</comment>
<feature type="transmembrane region" description="Helical" evidence="9">
    <location>
        <begin position="110"/>
        <end position="128"/>
    </location>
</feature>
<evidence type="ECO:0000256" key="1">
    <source>
        <dbReference type="ARBA" id="ARBA00000085"/>
    </source>
</evidence>
<evidence type="ECO:0000313" key="11">
    <source>
        <dbReference type="EMBL" id="KJF15642.1"/>
    </source>
</evidence>
<dbReference type="RefSeq" id="WP_052607129.1">
    <property type="nucleotide sequence ID" value="NZ_JXYS01000135.1"/>
</dbReference>
<dbReference type="PANTHER" id="PTHR24421:SF10">
    <property type="entry name" value="NITRATE_NITRITE SENSOR PROTEIN NARQ"/>
    <property type="match status" value="1"/>
</dbReference>
<keyword evidence="9" id="KW-0812">Transmembrane</keyword>
<keyword evidence="3" id="KW-0597">Phosphoprotein</keyword>
<evidence type="ECO:0000259" key="10">
    <source>
        <dbReference type="Pfam" id="PF07730"/>
    </source>
</evidence>
<accession>A0A0D8HCW6</accession>
<dbReference type="GO" id="GO:0005524">
    <property type="term" value="F:ATP binding"/>
    <property type="evidence" value="ECO:0007669"/>
    <property type="project" value="UniProtKB-KW"/>
</dbReference>
<dbReference type="Proteomes" id="UP000032360">
    <property type="component" value="Unassembled WGS sequence"/>
</dbReference>
<dbReference type="GO" id="GO:0000155">
    <property type="term" value="F:phosphorelay sensor kinase activity"/>
    <property type="evidence" value="ECO:0007669"/>
    <property type="project" value="InterPro"/>
</dbReference>
<evidence type="ECO:0000256" key="4">
    <source>
        <dbReference type="ARBA" id="ARBA00022679"/>
    </source>
</evidence>
<dbReference type="InterPro" id="IPR050482">
    <property type="entry name" value="Sensor_HK_TwoCompSys"/>
</dbReference>
<reference evidence="11 12" key="1">
    <citation type="submission" date="2015-01" db="EMBL/GenBank/DDBJ databases">
        <title>Draft genome of the acidophilic iron oxidizer Acidithrix ferrooxidans strain Py-F3.</title>
        <authorList>
            <person name="Poehlein A."/>
            <person name="Eisen S."/>
            <person name="Schloemann M."/>
            <person name="Johnson B.D."/>
            <person name="Daniel R."/>
            <person name="Muehling M."/>
        </authorList>
    </citation>
    <scope>NUCLEOTIDE SEQUENCE [LARGE SCALE GENOMIC DNA]</scope>
    <source>
        <strain evidence="11 12">Py-F3</strain>
    </source>
</reference>
<name>A0A0D8HCW6_9ACTN</name>
<feature type="transmembrane region" description="Helical" evidence="9">
    <location>
        <begin position="47"/>
        <end position="78"/>
    </location>
</feature>
<proteinExistence type="predicted"/>
<evidence type="ECO:0000256" key="2">
    <source>
        <dbReference type="ARBA" id="ARBA00012438"/>
    </source>
</evidence>
<dbReference type="InterPro" id="IPR036890">
    <property type="entry name" value="HATPase_C_sf"/>
</dbReference>
<dbReference type="GO" id="GO:0046983">
    <property type="term" value="F:protein dimerization activity"/>
    <property type="evidence" value="ECO:0007669"/>
    <property type="project" value="InterPro"/>
</dbReference>
<evidence type="ECO:0000256" key="7">
    <source>
        <dbReference type="ARBA" id="ARBA00022840"/>
    </source>
</evidence>
<keyword evidence="4 11" id="KW-0808">Transferase</keyword>
<dbReference type="Gene3D" id="1.20.5.1930">
    <property type="match status" value="1"/>
</dbReference>
<protein>
    <recommendedName>
        <fullName evidence="2">histidine kinase</fullName>
        <ecNumber evidence="2">2.7.13.3</ecNumber>
    </recommendedName>
</protein>
<evidence type="ECO:0000256" key="5">
    <source>
        <dbReference type="ARBA" id="ARBA00022741"/>
    </source>
</evidence>
<keyword evidence="5" id="KW-0547">Nucleotide-binding</keyword>
<dbReference type="Gene3D" id="3.30.565.10">
    <property type="entry name" value="Histidine kinase-like ATPase, C-terminal domain"/>
    <property type="match status" value="1"/>
</dbReference>
<dbReference type="STRING" id="1280514.AXFE_35140"/>
<dbReference type="Pfam" id="PF07730">
    <property type="entry name" value="HisKA_3"/>
    <property type="match status" value="1"/>
</dbReference>
<keyword evidence="9" id="KW-0472">Membrane</keyword>
<keyword evidence="9" id="KW-1133">Transmembrane helix</keyword>
<feature type="domain" description="Signal transduction histidine kinase subgroup 3 dimerisation and phosphoacceptor" evidence="10">
    <location>
        <begin position="182"/>
        <end position="244"/>
    </location>
</feature>